<dbReference type="SUPFAM" id="SSF158499">
    <property type="entry name" value="DnaD domain-like"/>
    <property type="match status" value="1"/>
</dbReference>
<dbReference type="PANTHER" id="PTHR37293:SF5">
    <property type="entry name" value="DNA REPLICATION PROTEIN"/>
    <property type="match status" value="1"/>
</dbReference>
<sequence>MTRYLALVPNIQTHTQQLVFPLIIPHKKFYCKCDFVLEKVIGHNVKRWYTINYENLENLKTDTPANHEISPSDHNEQTICSNPTDELLNLDRPCVQNEQSSCSNWTEDVLNLNTPLLESTSESTTKNTSETSSSSKETYEKEDPFRFFEQNGFETIGGFIADKIKAWCTDLSDDFVIEAMKLAVENSSKRWSYVEAILRDWVEKGYQTLDDVHAARLAYKNQMNHSPMKKPPRQEYIPEWFQKREQNHEATHDTAFKRDKGIIEEQIKKRTEQGATASQEPTHKSSFEEKKRLFEERLKMYR</sequence>
<evidence type="ECO:0000256" key="2">
    <source>
        <dbReference type="SAM" id="MobiDB-lite"/>
    </source>
</evidence>
<dbReference type="EMBL" id="SLUB01000006">
    <property type="protein sequence ID" value="THE13966.1"/>
    <property type="molecule type" value="Genomic_DNA"/>
</dbReference>
<dbReference type="PANTHER" id="PTHR37293">
    <property type="entry name" value="PHAGE REPLICATION PROTEIN-RELATED"/>
    <property type="match status" value="1"/>
</dbReference>
<keyword evidence="5" id="KW-1185">Reference proteome</keyword>
<dbReference type="Gene3D" id="1.10.10.630">
    <property type="entry name" value="DnaD domain-like"/>
    <property type="match status" value="1"/>
</dbReference>
<protein>
    <submittedName>
        <fullName evidence="4">DnaD domain protein</fullName>
    </submittedName>
</protein>
<evidence type="ECO:0000313" key="5">
    <source>
        <dbReference type="Proteomes" id="UP000306477"/>
    </source>
</evidence>
<accession>A0A4S3PWX5</accession>
<feature type="compositionally biased region" description="Low complexity" evidence="2">
    <location>
        <begin position="118"/>
        <end position="136"/>
    </location>
</feature>
<feature type="region of interest" description="Disordered" evidence="2">
    <location>
        <begin position="269"/>
        <end position="291"/>
    </location>
</feature>
<reference evidence="4 5" key="1">
    <citation type="journal article" date="2019" name="Indoor Air">
        <title>Impacts of indoor surface finishes on bacterial viability.</title>
        <authorList>
            <person name="Hu J."/>
            <person name="Maamar S.B."/>
            <person name="Glawe A.J."/>
            <person name="Gottel N."/>
            <person name="Gilbert J.A."/>
            <person name="Hartmann E.M."/>
        </authorList>
    </citation>
    <scope>NUCLEOTIDE SEQUENCE [LARGE SCALE GENOMIC DNA]</scope>
    <source>
        <strain evidence="4 5">AF060A6</strain>
    </source>
</reference>
<dbReference type="InterPro" id="IPR034829">
    <property type="entry name" value="DnaD-like_sf"/>
</dbReference>
<proteinExistence type="inferred from homology"/>
<evidence type="ECO:0000256" key="1">
    <source>
        <dbReference type="ARBA" id="ARBA00093462"/>
    </source>
</evidence>
<comment type="caution">
    <text evidence="4">The sequence shown here is derived from an EMBL/GenBank/DDBJ whole genome shotgun (WGS) entry which is preliminary data.</text>
</comment>
<dbReference type="InterPro" id="IPR006343">
    <property type="entry name" value="DnaB/C_C"/>
</dbReference>
<dbReference type="InterPro" id="IPR053162">
    <property type="entry name" value="DnaD"/>
</dbReference>
<evidence type="ECO:0000313" key="4">
    <source>
        <dbReference type="EMBL" id="THE13966.1"/>
    </source>
</evidence>
<organism evidence="4 5">
    <name type="scientific">Bacillus timonensis</name>
    <dbReference type="NCBI Taxonomy" id="1033734"/>
    <lineage>
        <taxon>Bacteria</taxon>
        <taxon>Bacillati</taxon>
        <taxon>Bacillota</taxon>
        <taxon>Bacilli</taxon>
        <taxon>Bacillales</taxon>
        <taxon>Bacillaceae</taxon>
        <taxon>Bacillus</taxon>
    </lineage>
</organism>
<dbReference type="Proteomes" id="UP000306477">
    <property type="component" value="Unassembled WGS sequence"/>
</dbReference>
<name>A0A4S3PWX5_9BACI</name>
<feature type="region of interest" description="Disordered" evidence="2">
    <location>
        <begin position="116"/>
        <end position="141"/>
    </location>
</feature>
<dbReference type="Pfam" id="PF07261">
    <property type="entry name" value="DnaB_2"/>
    <property type="match status" value="1"/>
</dbReference>
<comment type="similarity">
    <text evidence="1">Belongs to the DnaB/DnaD family.</text>
</comment>
<gene>
    <name evidence="4" type="ORF">E1I69_05550</name>
</gene>
<feature type="compositionally biased region" description="Basic and acidic residues" evidence="2">
    <location>
        <begin position="281"/>
        <end position="291"/>
    </location>
</feature>
<dbReference type="NCBIfam" id="TIGR01446">
    <property type="entry name" value="DnaD_dom"/>
    <property type="match status" value="1"/>
</dbReference>
<dbReference type="AlphaFoldDB" id="A0A4S3PWX5"/>
<feature type="domain" description="DnaB/C C-terminal" evidence="3">
    <location>
        <begin position="145"/>
        <end position="214"/>
    </location>
</feature>
<evidence type="ECO:0000259" key="3">
    <source>
        <dbReference type="Pfam" id="PF07261"/>
    </source>
</evidence>
<dbReference type="OrthoDB" id="1258529at2"/>